<feature type="coiled-coil region" evidence="1">
    <location>
        <begin position="215"/>
        <end position="249"/>
    </location>
</feature>
<accession>A0AAV1E3J1</accession>
<reference evidence="3" key="1">
    <citation type="submission" date="2023-03" db="EMBL/GenBank/DDBJ databases">
        <authorList>
            <person name="Julca I."/>
        </authorList>
    </citation>
    <scope>NUCLEOTIDE SEQUENCE</scope>
</reference>
<dbReference type="Proteomes" id="UP001161247">
    <property type="component" value="Chromosome 8"/>
</dbReference>
<keyword evidence="4" id="KW-1185">Reference proteome</keyword>
<organism evidence="3 4">
    <name type="scientific">Oldenlandia corymbosa var. corymbosa</name>
    <dbReference type="NCBI Taxonomy" id="529605"/>
    <lineage>
        <taxon>Eukaryota</taxon>
        <taxon>Viridiplantae</taxon>
        <taxon>Streptophyta</taxon>
        <taxon>Embryophyta</taxon>
        <taxon>Tracheophyta</taxon>
        <taxon>Spermatophyta</taxon>
        <taxon>Magnoliopsida</taxon>
        <taxon>eudicotyledons</taxon>
        <taxon>Gunneridae</taxon>
        <taxon>Pentapetalae</taxon>
        <taxon>asterids</taxon>
        <taxon>lamiids</taxon>
        <taxon>Gentianales</taxon>
        <taxon>Rubiaceae</taxon>
        <taxon>Rubioideae</taxon>
        <taxon>Spermacoceae</taxon>
        <taxon>Hedyotis-Oldenlandia complex</taxon>
        <taxon>Oldenlandia</taxon>
    </lineage>
</organism>
<evidence type="ECO:0000256" key="1">
    <source>
        <dbReference type="SAM" id="Coils"/>
    </source>
</evidence>
<proteinExistence type="predicted"/>
<keyword evidence="1" id="KW-0175">Coiled coil</keyword>
<protein>
    <submittedName>
        <fullName evidence="3">OLC1v1015528C1</fullName>
    </submittedName>
</protein>
<feature type="region of interest" description="Disordered" evidence="2">
    <location>
        <begin position="108"/>
        <end position="150"/>
    </location>
</feature>
<name>A0AAV1E3J1_OLDCO</name>
<evidence type="ECO:0000313" key="4">
    <source>
        <dbReference type="Proteomes" id="UP001161247"/>
    </source>
</evidence>
<feature type="coiled-coil region" evidence="1">
    <location>
        <begin position="366"/>
        <end position="418"/>
    </location>
</feature>
<evidence type="ECO:0000256" key="2">
    <source>
        <dbReference type="SAM" id="MobiDB-lite"/>
    </source>
</evidence>
<dbReference type="EMBL" id="OX459125">
    <property type="protein sequence ID" value="CAI9114740.1"/>
    <property type="molecule type" value="Genomic_DNA"/>
</dbReference>
<dbReference type="AlphaFoldDB" id="A0AAV1E3J1"/>
<evidence type="ECO:0000313" key="3">
    <source>
        <dbReference type="EMBL" id="CAI9114740.1"/>
    </source>
</evidence>
<sequence length="553" mass="63181">MSTSKGKAPTNPVEIPLPSCYPHRHHFKTGILSRDVLVEGLKVIKKDWTKYDDKAIEEMDGDMQKILKYSRLITWSDVQFYIPPIPVEEGKDMNAPIEQGENTNIRVEEEKEPSAQQEKIVPQTVEESRVPPTESGPSSVPPVADKGKNPLEGEVVILPPQMFEGEPTVEVHTFGDPPTIECPLLEEFAAMLNETDIIRLARVERHQALSEKVVLEEKSQQVQAKEQELASMQTKYNELEEQLKGYANLHISKEELHKWCVAFMYRMLSTGGMAAAIKEVNLVATKCAKGPSEEEPIPDVPDDYMGIELEDADEEASQEDVADTGHSGVQKNAGETGCADIHSIETVAKLEVDLLDAMRAHNVRVNQHFINEIKELREEMRRLEFQKDKDFSDSLTFETKIHDELVALEKENTQLRKNHKITISPWFLEKHQLLARVQHMISIRTHRFIAAMDILKERSRETKLLMEYINELQNLLLDHHIDFQTFDKPEIAVDPRTQSSREEMLMRVHAQDEEIVDLKDKFNQCVNLFSQHGFKGTIHPSPDNPIREVLIIV</sequence>
<gene>
    <name evidence="3" type="ORF">OLC1_LOCUS21400</name>
</gene>